<accession>A0A426YGW2</accession>
<evidence type="ECO:0000256" key="3">
    <source>
        <dbReference type="ARBA" id="ARBA00022833"/>
    </source>
</evidence>
<keyword evidence="3" id="KW-0862">Zinc</keyword>
<evidence type="ECO:0000313" key="11">
    <source>
        <dbReference type="Proteomes" id="UP000287651"/>
    </source>
</evidence>
<evidence type="ECO:0000256" key="1">
    <source>
        <dbReference type="ARBA" id="ARBA00022723"/>
    </source>
</evidence>
<dbReference type="PANTHER" id="PTHR46813">
    <property type="entry name" value="GATA TRANSCRIPTION FACTOR 18"/>
    <property type="match status" value="1"/>
</dbReference>
<dbReference type="Gene3D" id="3.30.50.10">
    <property type="entry name" value="Erythroid Transcription Factor GATA-1, subunit A"/>
    <property type="match status" value="1"/>
</dbReference>
<dbReference type="AlphaFoldDB" id="A0A426YGW2"/>
<keyword evidence="5" id="KW-0238">DNA-binding</keyword>
<evidence type="ECO:0000259" key="9">
    <source>
        <dbReference type="PROSITE" id="PS50114"/>
    </source>
</evidence>
<dbReference type="Proteomes" id="UP000287651">
    <property type="component" value="Unassembled WGS sequence"/>
</dbReference>
<dbReference type="EMBL" id="AMZH03012455">
    <property type="protein sequence ID" value="RRT50981.1"/>
    <property type="molecule type" value="Genomic_DNA"/>
</dbReference>
<evidence type="ECO:0000256" key="2">
    <source>
        <dbReference type="ARBA" id="ARBA00022771"/>
    </source>
</evidence>
<dbReference type="PANTHER" id="PTHR46813:SF16">
    <property type="entry name" value="GATA TRANSCRIPTION FACTOR 18"/>
    <property type="match status" value="1"/>
</dbReference>
<reference evidence="10 11" key="1">
    <citation type="journal article" date="2014" name="Agronomy (Basel)">
        <title>A Draft Genome Sequence for Ensete ventricosum, the Drought-Tolerant Tree Against Hunger.</title>
        <authorList>
            <person name="Harrison J."/>
            <person name="Moore K.A."/>
            <person name="Paszkiewicz K."/>
            <person name="Jones T."/>
            <person name="Grant M."/>
            <person name="Ambacheew D."/>
            <person name="Muzemil S."/>
            <person name="Studholme D.J."/>
        </authorList>
    </citation>
    <scope>NUCLEOTIDE SEQUENCE [LARGE SCALE GENOMIC DNA]</scope>
</reference>
<comment type="caution">
    <text evidence="10">The sequence shown here is derived from an EMBL/GenBank/DDBJ whole genome shotgun (WGS) entry which is preliminary data.</text>
</comment>
<dbReference type="InterPro" id="IPR013088">
    <property type="entry name" value="Znf_NHR/GATA"/>
</dbReference>
<keyword evidence="6" id="KW-0804">Transcription</keyword>
<evidence type="ECO:0000313" key="10">
    <source>
        <dbReference type="EMBL" id="RRT50981.1"/>
    </source>
</evidence>
<evidence type="ECO:0000256" key="8">
    <source>
        <dbReference type="PROSITE-ProRule" id="PRU00094"/>
    </source>
</evidence>
<dbReference type="SUPFAM" id="SSF57716">
    <property type="entry name" value="Glucocorticoid receptor-like (DNA-binding domain)"/>
    <property type="match status" value="1"/>
</dbReference>
<dbReference type="GO" id="GO:0008270">
    <property type="term" value="F:zinc ion binding"/>
    <property type="evidence" value="ECO:0007669"/>
    <property type="project" value="UniProtKB-KW"/>
</dbReference>
<evidence type="ECO:0000256" key="6">
    <source>
        <dbReference type="ARBA" id="ARBA00023163"/>
    </source>
</evidence>
<evidence type="ECO:0000256" key="7">
    <source>
        <dbReference type="ARBA" id="ARBA00024019"/>
    </source>
</evidence>
<dbReference type="GO" id="GO:0006355">
    <property type="term" value="P:regulation of DNA-templated transcription"/>
    <property type="evidence" value="ECO:0007669"/>
    <property type="project" value="InterPro"/>
</dbReference>
<dbReference type="InterPro" id="IPR000679">
    <property type="entry name" value="Znf_GATA"/>
</dbReference>
<dbReference type="Pfam" id="PF00320">
    <property type="entry name" value="GATA"/>
    <property type="match status" value="1"/>
</dbReference>
<organism evidence="10 11">
    <name type="scientific">Ensete ventricosum</name>
    <name type="common">Abyssinian banana</name>
    <name type="synonym">Musa ensete</name>
    <dbReference type="NCBI Taxonomy" id="4639"/>
    <lineage>
        <taxon>Eukaryota</taxon>
        <taxon>Viridiplantae</taxon>
        <taxon>Streptophyta</taxon>
        <taxon>Embryophyta</taxon>
        <taxon>Tracheophyta</taxon>
        <taxon>Spermatophyta</taxon>
        <taxon>Magnoliopsida</taxon>
        <taxon>Liliopsida</taxon>
        <taxon>Zingiberales</taxon>
        <taxon>Musaceae</taxon>
        <taxon>Ensete</taxon>
    </lineage>
</organism>
<name>A0A426YGW2_ENSVE</name>
<dbReference type="GO" id="GO:0043565">
    <property type="term" value="F:sequence-specific DNA binding"/>
    <property type="evidence" value="ECO:0007669"/>
    <property type="project" value="InterPro"/>
</dbReference>
<proteinExistence type="inferred from homology"/>
<protein>
    <recommendedName>
        <fullName evidence="9">GATA-type domain-containing protein</fullName>
    </recommendedName>
</protein>
<keyword evidence="2 8" id="KW-0863">Zinc-finger</keyword>
<comment type="similarity">
    <text evidence="7">Belongs to the type IV zinc-finger family. Class B subfamily.</text>
</comment>
<evidence type="ECO:0000256" key="5">
    <source>
        <dbReference type="ARBA" id="ARBA00023125"/>
    </source>
</evidence>
<keyword evidence="4" id="KW-0805">Transcription regulation</keyword>
<sequence>MLHQCGHQSSTQQCSCGLLCGGAAASFSIFFPASGSKFPDNDAFDGSKSDASSSVDCTLSLGTPSTRLTEHKTLPSPTAHIQPPSCMSSFRWDSLSHPKKHTSMGTGGSIASGGGNTIGSNMAGDPLLLARRCANCDTTSTPLWRNGPRGPKVVTSFPSNLYLRLKQSNTLQQCSPCVTPAASPKQSPWGCYAPTATKSSPSISTHDDTADEGDVPYLSWRLNLVPPTQLPPGPAPPISLGNQEKRKYNVKSDPLDPNLMFEYWIKIEPPTD</sequence>
<gene>
    <name evidence="10" type="ORF">B296_00024176</name>
</gene>
<evidence type="ECO:0000256" key="4">
    <source>
        <dbReference type="ARBA" id="ARBA00023015"/>
    </source>
</evidence>
<feature type="domain" description="GATA-type" evidence="9">
    <location>
        <begin position="130"/>
        <end position="150"/>
    </location>
</feature>
<dbReference type="PROSITE" id="PS50114">
    <property type="entry name" value="GATA_ZN_FINGER_2"/>
    <property type="match status" value="1"/>
</dbReference>
<keyword evidence="1" id="KW-0479">Metal-binding</keyword>
<dbReference type="SMART" id="SM00401">
    <property type="entry name" value="ZnF_GATA"/>
    <property type="match status" value="1"/>
</dbReference>